<keyword evidence="7" id="KW-0378">Hydrolase</keyword>
<dbReference type="GO" id="GO:0016605">
    <property type="term" value="C:PML body"/>
    <property type="evidence" value="ECO:0007669"/>
    <property type="project" value="TreeGrafter"/>
</dbReference>
<keyword evidence="9" id="KW-0234">DNA repair</keyword>
<evidence type="ECO:0000256" key="1">
    <source>
        <dbReference type="ARBA" id="ARBA00001936"/>
    </source>
</evidence>
<dbReference type="GO" id="GO:0004518">
    <property type="term" value="F:nuclease activity"/>
    <property type="evidence" value="ECO:0007669"/>
    <property type="project" value="UniProtKB-KW"/>
</dbReference>
<organism evidence="12">
    <name type="scientific">Cyprideis torosa</name>
    <dbReference type="NCBI Taxonomy" id="163714"/>
    <lineage>
        <taxon>Eukaryota</taxon>
        <taxon>Metazoa</taxon>
        <taxon>Ecdysozoa</taxon>
        <taxon>Arthropoda</taxon>
        <taxon>Crustacea</taxon>
        <taxon>Oligostraca</taxon>
        <taxon>Ostracoda</taxon>
        <taxon>Podocopa</taxon>
        <taxon>Podocopida</taxon>
        <taxon>Cytherocopina</taxon>
        <taxon>Cytheroidea</taxon>
        <taxon>Cytherideidae</taxon>
        <taxon>Cyprideis</taxon>
    </lineage>
</organism>
<dbReference type="OrthoDB" id="9975959at2759"/>
<evidence type="ECO:0000256" key="8">
    <source>
        <dbReference type="ARBA" id="ARBA00022842"/>
    </source>
</evidence>
<dbReference type="SUPFAM" id="SSF56219">
    <property type="entry name" value="DNase I-like"/>
    <property type="match status" value="1"/>
</dbReference>
<dbReference type="GO" id="GO:0070260">
    <property type="term" value="F:5'-tyrosyl-DNA phosphodiesterase activity"/>
    <property type="evidence" value="ECO:0007669"/>
    <property type="project" value="TreeGrafter"/>
</dbReference>
<evidence type="ECO:0000256" key="5">
    <source>
        <dbReference type="ARBA" id="ARBA00022723"/>
    </source>
</evidence>
<evidence type="ECO:0000256" key="3">
    <source>
        <dbReference type="ARBA" id="ARBA00004123"/>
    </source>
</evidence>
<accession>A0A7R8WLY6</accession>
<feature type="region of interest" description="Disordered" evidence="11">
    <location>
        <begin position="1"/>
        <end position="29"/>
    </location>
</feature>
<evidence type="ECO:0000313" key="12">
    <source>
        <dbReference type="EMBL" id="CAD7234223.1"/>
    </source>
</evidence>
<sequence length="143" mass="16252">MMIKEEIGLGSSHEELEREEKEPPSLAGWLGSSSPRATFFILNRFNCQSRVSEVGLPNNVVDVWEATGASDVFRYTWDSMRNSNIGMRGPRLRFDRMYLKSNSNASPLLQPLMFGLVGIVKVRETQSFPSDHWGIRALFQVNE</sequence>
<dbReference type="GO" id="GO:0006302">
    <property type="term" value="P:double-strand break repair"/>
    <property type="evidence" value="ECO:0007669"/>
    <property type="project" value="TreeGrafter"/>
</dbReference>
<evidence type="ECO:0000256" key="4">
    <source>
        <dbReference type="ARBA" id="ARBA00022722"/>
    </source>
</evidence>
<comment type="cofactor">
    <cofactor evidence="1">
        <name>Mn(2+)</name>
        <dbReference type="ChEBI" id="CHEBI:29035"/>
    </cofactor>
</comment>
<dbReference type="AlphaFoldDB" id="A0A7R8WLY6"/>
<comment type="subcellular location">
    <subcellularLocation>
        <location evidence="3">Nucleus</location>
    </subcellularLocation>
</comment>
<evidence type="ECO:0000256" key="10">
    <source>
        <dbReference type="ARBA" id="ARBA00023242"/>
    </source>
</evidence>
<feature type="compositionally biased region" description="Basic and acidic residues" evidence="11">
    <location>
        <begin position="1"/>
        <end position="23"/>
    </location>
</feature>
<keyword evidence="4" id="KW-0540">Nuclease</keyword>
<keyword evidence="5" id="KW-0479">Metal-binding</keyword>
<dbReference type="GO" id="GO:0003697">
    <property type="term" value="F:single-stranded DNA binding"/>
    <property type="evidence" value="ECO:0007669"/>
    <property type="project" value="TreeGrafter"/>
</dbReference>
<proteinExistence type="predicted"/>
<evidence type="ECO:0000256" key="7">
    <source>
        <dbReference type="ARBA" id="ARBA00022801"/>
    </source>
</evidence>
<dbReference type="Gene3D" id="3.60.10.10">
    <property type="entry name" value="Endonuclease/exonuclease/phosphatase"/>
    <property type="match status" value="1"/>
</dbReference>
<evidence type="ECO:0000256" key="11">
    <source>
        <dbReference type="SAM" id="MobiDB-lite"/>
    </source>
</evidence>
<evidence type="ECO:0000256" key="2">
    <source>
        <dbReference type="ARBA" id="ARBA00001946"/>
    </source>
</evidence>
<dbReference type="InterPro" id="IPR051547">
    <property type="entry name" value="TDP2-like"/>
</dbReference>
<gene>
    <name evidence="12" type="ORF">CTOB1V02_LOCUS12039</name>
</gene>
<name>A0A7R8WLY6_9CRUS</name>
<protein>
    <submittedName>
        <fullName evidence="12">Uncharacterized protein</fullName>
    </submittedName>
</protein>
<keyword evidence="8" id="KW-0460">Magnesium</keyword>
<dbReference type="PANTHER" id="PTHR15822:SF4">
    <property type="entry name" value="TYROSYL-DNA PHOSPHODIESTERASE 2"/>
    <property type="match status" value="1"/>
</dbReference>
<evidence type="ECO:0000256" key="6">
    <source>
        <dbReference type="ARBA" id="ARBA00022763"/>
    </source>
</evidence>
<dbReference type="EMBL" id="OB668078">
    <property type="protein sequence ID" value="CAD7234223.1"/>
    <property type="molecule type" value="Genomic_DNA"/>
</dbReference>
<dbReference type="PANTHER" id="PTHR15822">
    <property type="entry name" value="TRAF AND TNF RECEPTOR-ASSOCIATED PROTEIN"/>
    <property type="match status" value="1"/>
</dbReference>
<comment type="cofactor">
    <cofactor evidence="2">
        <name>Mg(2+)</name>
        <dbReference type="ChEBI" id="CHEBI:18420"/>
    </cofactor>
</comment>
<keyword evidence="6" id="KW-0227">DNA damage</keyword>
<dbReference type="InterPro" id="IPR036691">
    <property type="entry name" value="Endo/exonu/phosph_ase_sf"/>
</dbReference>
<evidence type="ECO:0000256" key="9">
    <source>
        <dbReference type="ARBA" id="ARBA00023204"/>
    </source>
</evidence>
<keyword evidence="10" id="KW-0539">Nucleus</keyword>
<dbReference type="GO" id="GO:0046872">
    <property type="term" value="F:metal ion binding"/>
    <property type="evidence" value="ECO:0007669"/>
    <property type="project" value="UniProtKB-KW"/>
</dbReference>
<reference evidence="12" key="1">
    <citation type="submission" date="2020-11" db="EMBL/GenBank/DDBJ databases">
        <authorList>
            <person name="Tran Van P."/>
        </authorList>
    </citation>
    <scope>NUCLEOTIDE SEQUENCE</scope>
</reference>
<dbReference type="GO" id="GO:0005737">
    <property type="term" value="C:cytoplasm"/>
    <property type="evidence" value="ECO:0007669"/>
    <property type="project" value="TreeGrafter"/>
</dbReference>